<organism evidence="1 2">
    <name type="scientific">Paenibacillus abyssi</name>
    <dbReference type="NCBI Taxonomy" id="1340531"/>
    <lineage>
        <taxon>Bacteria</taxon>
        <taxon>Bacillati</taxon>
        <taxon>Bacillota</taxon>
        <taxon>Bacilli</taxon>
        <taxon>Bacillales</taxon>
        <taxon>Paenibacillaceae</taxon>
        <taxon>Paenibacillus</taxon>
    </lineage>
</organism>
<reference evidence="1" key="1">
    <citation type="journal article" date="2014" name="Int. J. Syst. Evol. Microbiol.">
        <title>Complete genome sequence of Corynebacterium casei LMG S-19264T (=DSM 44701T), isolated from a smear-ripened cheese.</title>
        <authorList>
            <consortium name="US DOE Joint Genome Institute (JGI-PGF)"/>
            <person name="Walter F."/>
            <person name="Albersmeier A."/>
            <person name="Kalinowski J."/>
            <person name="Ruckert C."/>
        </authorList>
    </citation>
    <scope>NUCLEOTIDE SEQUENCE</scope>
    <source>
        <strain evidence="1">CGMCC 1.12987</strain>
    </source>
</reference>
<sequence length="72" mass="8404">MEKFETQLTWRNLLNTVEKSSQSVTIDFVFDTETTEEEVKLMIFNALSKYAQDLYLGPNLENLPKPTVFEVK</sequence>
<keyword evidence="2" id="KW-1185">Reference proteome</keyword>
<proteinExistence type="predicted"/>
<dbReference type="Proteomes" id="UP000644756">
    <property type="component" value="Unassembled WGS sequence"/>
</dbReference>
<comment type="caution">
    <text evidence="1">The sequence shown here is derived from an EMBL/GenBank/DDBJ whole genome shotgun (WGS) entry which is preliminary data.</text>
</comment>
<protein>
    <submittedName>
        <fullName evidence="1">Uncharacterized protein</fullName>
    </submittedName>
</protein>
<dbReference type="EMBL" id="BMGR01000014">
    <property type="protein sequence ID" value="GGG18427.1"/>
    <property type="molecule type" value="Genomic_DNA"/>
</dbReference>
<reference evidence="1" key="2">
    <citation type="submission" date="2020-09" db="EMBL/GenBank/DDBJ databases">
        <authorList>
            <person name="Sun Q."/>
            <person name="Zhou Y."/>
        </authorList>
    </citation>
    <scope>NUCLEOTIDE SEQUENCE</scope>
    <source>
        <strain evidence="1">CGMCC 1.12987</strain>
    </source>
</reference>
<gene>
    <name evidence="1" type="ORF">GCM10010916_39070</name>
</gene>
<accession>A0A917LFD9</accession>
<name>A0A917LFD9_9BACL</name>
<dbReference type="RefSeq" id="WP_188532751.1">
    <property type="nucleotide sequence ID" value="NZ_BMGR01000014.1"/>
</dbReference>
<evidence type="ECO:0000313" key="2">
    <source>
        <dbReference type="Proteomes" id="UP000644756"/>
    </source>
</evidence>
<evidence type="ECO:0000313" key="1">
    <source>
        <dbReference type="EMBL" id="GGG18427.1"/>
    </source>
</evidence>
<dbReference type="AlphaFoldDB" id="A0A917LFD9"/>